<evidence type="ECO:0000313" key="3">
    <source>
        <dbReference type="Proteomes" id="UP000198694"/>
    </source>
</evidence>
<dbReference type="AlphaFoldDB" id="A0A1G8ZZ03"/>
<proteinExistence type="predicted"/>
<gene>
    <name evidence="2" type="ORF">SAMN05216243_2284</name>
</gene>
<reference evidence="2 3" key="1">
    <citation type="submission" date="2016-10" db="EMBL/GenBank/DDBJ databases">
        <authorList>
            <person name="de Groot N.N."/>
        </authorList>
    </citation>
    <scope>NUCLEOTIDE SEQUENCE [LARGE SCALE GENOMIC DNA]</scope>
    <source>
        <strain evidence="2 3">CGMCC 1.6502</strain>
    </source>
</reference>
<feature type="domain" description="Peptidase C39-like" evidence="1">
    <location>
        <begin position="178"/>
        <end position="338"/>
    </location>
</feature>
<dbReference type="Pfam" id="PF13529">
    <property type="entry name" value="Peptidase_C39_2"/>
    <property type="match status" value="1"/>
</dbReference>
<dbReference type="PANTHER" id="PTHR37806">
    <property type="entry name" value="LMO0724 PROTEIN"/>
    <property type="match status" value="1"/>
</dbReference>
<dbReference type="Proteomes" id="UP000198694">
    <property type="component" value="Unassembled WGS sequence"/>
</dbReference>
<dbReference type="STRING" id="407036.SAMN05216243_2284"/>
<accession>A0A1G8ZZ03</accession>
<evidence type="ECO:0000313" key="2">
    <source>
        <dbReference type="EMBL" id="SDK19844.1"/>
    </source>
</evidence>
<keyword evidence="3" id="KW-1185">Reference proteome</keyword>
<dbReference type="RefSeq" id="WP_425440935.1">
    <property type="nucleotide sequence ID" value="NZ_FNFL01000003.1"/>
</dbReference>
<evidence type="ECO:0000259" key="1">
    <source>
        <dbReference type="Pfam" id="PF13529"/>
    </source>
</evidence>
<dbReference type="InterPro" id="IPR039563">
    <property type="entry name" value="Peptidase_C39_single_dom"/>
</dbReference>
<dbReference type="Gene3D" id="3.90.70.10">
    <property type="entry name" value="Cysteine proteinases"/>
    <property type="match status" value="1"/>
</dbReference>
<sequence>MITLKKILILVPAFCLAGALFLWIIGESQSKASDKKVKALTQESPKIIETEAAFQINGQPVRSNVLGRQGKYYLPVDPILAFEGTMEIDYDHFLRIATVTQEEETHHFSQLPASNQQERVEAIFSQTTGMQQVITYDNQIYATPAFLNQLDFLIKKEEGEDAPLFSIDIPEEKAELPLDVPLMLQMAAPRLYNGCEVTSLAMILDYHGIEVSKNELAENIETVPLNYGNGLKGDPNDGFVGNMADGPGLGVYHGPVWELAKQYVGNRAIDLTGSEIEAIYQSLDKGQPVWVITTSSFAPVNSFEAWETPNGEVEVTFALHSVVVTGYDEDFVYINDPYGGKNKKVDRENFENAWVQMGRQAITITN</sequence>
<dbReference type="InterPro" id="IPR039564">
    <property type="entry name" value="Peptidase_C39-like"/>
</dbReference>
<protein>
    <submittedName>
        <fullName evidence="2">Uncharacterized protein YvpB</fullName>
    </submittedName>
</protein>
<dbReference type="PANTHER" id="PTHR37806:SF1">
    <property type="entry name" value="PEPTIDASE C39-LIKE DOMAIN-CONTAINING PROTEIN"/>
    <property type="match status" value="1"/>
</dbReference>
<name>A0A1G8ZZ03_9BACI</name>
<organism evidence="2 3">
    <name type="scientific">Sediminibacillus albus</name>
    <dbReference type="NCBI Taxonomy" id="407036"/>
    <lineage>
        <taxon>Bacteria</taxon>
        <taxon>Bacillati</taxon>
        <taxon>Bacillota</taxon>
        <taxon>Bacilli</taxon>
        <taxon>Bacillales</taxon>
        <taxon>Bacillaceae</taxon>
        <taxon>Sediminibacillus</taxon>
    </lineage>
</organism>
<dbReference type="CDD" id="cd02549">
    <property type="entry name" value="Peptidase_C39A"/>
    <property type="match status" value="1"/>
</dbReference>
<dbReference type="EMBL" id="FNFL01000003">
    <property type="protein sequence ID" value="SDK19844.1"/>
    <property type="molecule type" value="Genomic_DNA"/>
</dbReference>